<dbReference type="STRING" id="1082931.KKY_3154"/>
<dbReference type="CDD" id="cd03801">
    <property type="entry name" value="GT4_PimA-like"/>
    <property type="match status" value="1"/>
</dbReference>
<dbReference type="AlphaFoldDB" id="G4RGZ1"/>
<dbReference type="eggNOG" id="COG0438">
    <property type="taxonomic scope" value="Bacteria"/>
</dbReference>
<sequence length="387" mass="44129">MSADRVKRTVLIWSPFRGRVGTPAAMLSYANALMDLGYDVLIVQLVDEWEPYKDELHPEIRMASLFRSRTLRRFGASNWLRRRDYYLLSFLGVRRLRRLMDREKPWRMITALLAVPLILACPPKARGQIVVSVQGFPKFLAKSGGGAYYKVEDSIRLWMWRRFYGACGHVITMTEYTRQKLISMGVVPSHKVRCISNPLFQTQPAKLPQTSVFSNVIYVGRVTEQKDPGLFADAAREAHKLGLPLNFHVFGEGTNADIAKLRERAAPGFLTFHGHVEPLWERIPENAILLCTSRWEDPGHMIVEAMWHGVPVVAVERQSGHLELLDEGRGLTCSPTPEAILQTLTRFQHRSDINNILAAAQSYVSRRFTSDSFRYAVKELLNDKSSF</sequence>
<proteinExistence type="predicted"/>
<reference evidence="2 3" key="1">
    <citation type="journal article" date="2012" name="J. Bacteriol.">
        <title>Complete genome sequence of Pelagibacterium halotolerans B2T.</title>
        <authorList>
            <person name="Huo Y.Y."/>
            <person name="Cheng H."/>
            <person name="Han X.F."/>
            <person name="Jiang X.W."/>
            <person name="Sun C."/>
            <person name="Zhang X.Q."/>
            <person name="Zhu X.F."/>
            <person name="Liu Y.F."/>
            <person name="Li P.F."/>
            <person name="Ni P.X."/>
            <person name="Wu M."/>
        </authorList>
    </citation>
    <scope>NUCLEOTIDE SEQUENCE [LARGE SCALE GENOMIC DNA]</scope>
    <source>
        <strain evidence="3">DSM 22347 / JCM 15775 / CGMCC 1.7692 / B2</strain>
    </source>
</reference>
<keyword evidence="3" id="KW-1185">Reference proteome</keyword>
<accession>G4RGZ1</accession>
<dbReference type="InterPro" id="IPR028098">
    <property type="entry name" value="Glyco_trans_4-like_N"/>
</dbReference>
<dbReference type="SUPFAM" id="SSF53756">
    <property type="entry name" value="UDP-Glycosyltransferase/glycogen phosphorylase"/>
    <property type="match status" value="1"/>
</dbReference>
<evidence type="ECO:0000313" key="3">
    <source>
        <dbReference type="Proteomes" id="UP000008850"/>
    </source>
</evidence>
<dbReference type="Pfam" id="PF13439">
    <property type="entry name" value="Glyco_transf_4"/>
    <property type="match status" value="1"/>
</dbReference>
<name>G4RGZ1_PELHB</name>
<dbReference type="GO" id="GO:0016757">
    <property type="term" value="F:glycosyltransferase activity"/>
    <property type="evidence" value="ECO:0007669"/>
    <property type="project" value="UniProtKB-ARBA"/>
</dbReference>
<dbReference type="KEGG" id="phl:KKY_3154"/>
<organism evidence="2 3">
    <name type="scientific">Pelagibacterium halotolerans (strain DSM 22347 / JCM 15775 / CGMCC 1.7692 / B2)</name>
    <dbReference type="NCBI Taxonomy" id="1082931"/>
    <lineage>
        <taxon>Bacteria</taxon>
        <taxon>Pseudomonadati</taxon>
        <taxon>Pseudomonadota</taxon>
        <taxon>Alphaproteobacteria</taxon>
        <taxon>Hyphomicrobiales</taxon>
        <taxon>Devosiaceae</taxon>
        <taxon>Pelagibacterium</taxon>
    </lineage>
</organism>
<evidence type="ECO:0000259" key="1">
    <source>
        <dbReference type="Pfam" id="PF13439"/>
    </source>
</evidence>
<dbReference type="Proteomes" id="UP000008850">
    <property type="component" value="Chromosome"/>
</dbReference>
<dbReference type="HOGENOM" id="CLU_713405_0_0_5"/>
<evidence type="ECO:0000313" key="2">
    <source>
        <dbReference type="EMBL" id="AEQ53144.1"/>
    </source>
</evidence>
<protein>
    <recommendedName>
        <fullName evidence="1">Glycosyltransferase subfamily 4-like N-terminal domain-containing protein</fullName>
    </recommendedName>
</protein>
<feature type="domain" description="Glycosyltransferase subfamily 4-like N-terminal" evidence="1">
    <location>
        <begin position="27"/>
        <end position="198"/>
    </location>
</feature>
<gene>
    <name evidence="2" type="ordered locus">KKY_3154</name>
</gene>
<dbReference type="EMBL" id="CP003075">
    <property type="protein sequence ID" value="AEQ53144.1"/>
    <property type="molecule type" value="Genomic_DNA"/>
</dbReference>
<dbReference type="PANTHER" id="PTHR12526">
    <property type="entry name" value="GLYCOSYLTRANSFERASE"/>
    <property type="match status" value="1"/>
</dbReference>
<dbReference type="Pfam" id="PF13692">
    <property type="entry name" value="Glyco_trans_1_4"/>
    <property type="match status" value="1"/>
</dbReference>
<dbReference type="Gene3D" id="3.40.50.2000">
    <property type="entry name" value="Glycogen Phosphorylase B"/>
    <property type="match status" value="2"/>
</dbReference>